<dbReference type="PROSITE" id="PS50240">
    <property type="entry name" value="TRYPSIN_DOM"/>
    <property type="match status" value="1"/>
</dbReference>
<dbReference type="EMBL" id="NWSH01002430">
    <property type="protein sequence ID" value="PCG68315.1"/>
    <property type="molecule type" value="Genomic_DNA"/>
</dbReference>
<dbReference type="InterPro" id="IPR035976">
    <property type="entry name" value="Sushi/SCR/CCP_sf"/>
</dbReference>
<evidence type="ECO:0000256" key="4">
    <source>
        <dbReference type="SAM" id="SignalP"/>
    </source>
</evidence>
<sequence>MSVCLFVLICSAISSALGSVVRPIASNRSCSENQFTCLDGLCISADQVCDASLDCSDGSDEHFCLSSSTNVTTGEGFGRFKRQSTCPKLQRQCKDGTCISSDEICDGAKNCADGSDETHALCRKTSCPPHLFRCTYGACVDGTAPCDHKVDCVDSSDELIPRCRGATGLTSKEFICLEGGLTIPPGDLCDGNPNCPDGSDETVRVCGELKCPGNLFQCAYGACVDGNSDCNGVQDCADGSDEAADLCNRTVPLPLAVPPRINVPDHQPGKCQLPLVPLHARYENVSGGINSQYLRLTIRCEEGYGGIEKPDVLCVDGTWSVQPFPDCRRICKLEKHPSVSYKCQVATKGIVGTRACKEEELSGTIVEPTCNKAYYSSRLYLMKCGDDGEWDRIVTCQVDCGRLASTGDGLVSGGWLARRGELPWHVAIYQKPTKSQNYYKQICGGSLVSNSVVITAAHCFWTDKLRKASEFAVAAAKLYREWDHPEDAQAQKSDVKELYVPSLFQGGDLNYQEDIAIVILETPVEYHLYVLPVCLSFDHYFFKVQMKPGTLGKVAGWGLTGELAGPSQVLKVVDLPYVSDDDCLAMTPLVFRESITGDKICAGYSNGTAVCSGDSGGGLAFPDIQQGKQRFYLRGIVSSSPKPGDTKKHCNIFTVTTFTNVLRQQFFINNYL</sequence>
<dbReference type="SUPFAM" id="SSF57535">
    <property type="entry name" value="Complement control module/SCR domain"/>
    <property type="match status" value="1"/>
</dbReference>
<name>A0A2A4J8A8_HELVI</name>
<dbReference type="CDD" id="cd00112">
    <property type="entry name" value="LDLa"/>
    <property type="match status" value="4"/>
</dbReference>
<dbReference type="PRINTS" id="PR00261">
    <property type="entry name" value="LDLRECEPTOR"/>
</dbReference>
<dbReference type="PROSITE" id="PS50923">
    <property type="entry name" value="SUSHI"/>
    <property type="match status" value="1"/>
</dbReference>
<evidence type="ECO:0000256" key="3">
    <source>
        <dbReference type="PROSITE-ProRule" id="PRU00302"/>
    </source>
</evidence>
<protein>
    <recommendedName>
        <fullName evidence="8">Peptidase S1 domain-containing protein</fullName>
    </recommendedName>
</protein>
<feature type="disulfide bond" evidence="2">
    <location>
        <begin position="49"/>
        <end position="64"/>
    </location>
</feature>
<dbReference type="GO" id="GO:0004252">
    <property type="term" value="F:serine-type endopeptidase activity"/>
    <property type="evidence" value="ECO:0007669"/>
    <property type="project" value="InterPro"/>
</dbReference>
<dbReference type="PANTHER" id="PTHR24252:SF7">
    <property type="entry name" value="HYALIN"/>
    <property type="match status" value="1"/>
</dbReference>
<feature type="disulfide bond" evidence="2">
    <location>
        <begin position="37"/>
        <end position="55"/>
    </location>
</feature>
<dbReference type="InterPro" id="IPR023415">
    <property type="entry name" value="LDLR_class-A_CS"/>
</dbReference>
<evidence type="ECO:0008006" key="8">
    <source>
        <dbReference type="Google" id="ProtNLM"/>
    </source>
</evidence>
<feature type="signal peptide" evidence="4">
    <location>
        <begin position="1"/>
        <end position="18"/>
    </location>
</feature>
<feature type="disulfide bond" evidence="2">
    <location>
        <begin position="218"/>
        <end position="236"/>
    </location>
</feature>
<evidence type="ECO:0000256" key="1">
    <source>
        <dbReference type="ARBA" id="ARBA00023157"/>
    </source>
</evidence>
<dbReference type="InterPro" id="IPR036055">
    <property type="entry name" value="LDL_receptor-like_sf"/>
</dbReference>
<feature type="disulfide bond" evidence="2">
    <location>
        <begin position="211"/>
        <end position="223"/>
    </location>
</feature>
<comment type="caution">
    <text evidence="7">The sequence shown here is derived from an EMBL/GenBank/DDBJ whole genome shotgun (WGS) entry which is preliminary data.</text>
</comment>
<dbReference type="InterPro" id="IPR009003">
    <property type="entry name" value="Peptidase_S1_PA"/>
</dbReference>
<evidence type="ECO:0000256" key="2">
    <source>
        <dbReference type="PROSITE-ProRule" id="PRU00124"/>
    </source>
</evidence>
<feature type="domain" description="Peptidase S1" evidence="5">
    <location>
        <begin position="411"/>
        <end position="672"/>
    </location>
</feature>
<dbReference type="InterPro" id="IPR000436">
    <property type="entry name" value="Sushi_SCR_CCP_dom"/>
</dbReference>
<evidence type="ECO:0000259" key="5">
    <source>
        <dbReference type="PROSITE" id="PS50240"/>
    </source>
</evidence>
<reference evidence="7" key="1">
    <citation type="submission" date="2017-09" db="EMBL/GenBank/DDBJ databases">
        <title>Contemporary evolution of a Lepidopteran species, Heliothis virescens, in response to modern agricultural practices.</title>
        <authorList>
            <person name="Fritz M.L."/>
            <person name="Deyonke A.M."/>
            <person name="Papanicolaou A."/>
            <person name="Micinski S."/>
            <person name="Westbrook J."/>
            <person name="Gould F."/>
        </authorList>
    </citation>
    <scope>NUCLEOTIDE SEQUENCE [LARGE SCALE GENOMIC DNA]</scope>
    <source>
        <strain evidence="7">HvINT-</strain>
        <tissue evidence="7">Whole body</tissue>
    </source>
</reference>
<feature type="disulfide bond" evidence="2">
    <location>
        <begin position="127"/>
        <end position="139"/>
    </location>
</feature>
<dbReference type="SMART" id="SM00192">
    <property type="entry name" value="LDLa"/>
    <property type="match status" value="5"/>
</dbReference>
<dbReference type="InterPro" id="IPR043504">
    <property type="entry name" value="Peptidase_S1_PA_chymotrypsin"/>
</dbReference>
<dbReference type="Pfam" id="PF00089">
    <property type="entry name" value="Trypsin"/>
    <property type="match status" value="1"/>
</dbReference>
<gene>
    <name evidence="7" type="ORF">B5V51_5368</name>
</gene>
<feature type="chain" id="PRO_5013082281" description="Peptidase S1 domain-containing protein" evidence="4">
    <location>
        <begin position="19"/>
        <end position="672"/>
    </location>
</feature>
<dbReference type="PROSITE" id="PS01209">
    <property type="entry name" value="LDLRA_1"/>
    <property type="match status" value="4"/>
</dbReference>
<dbReference type="AlphaFoldDB" id="A0A2A4J8A8"/>
<feature type="disulfide bond" evidence="2">
    <location>
        <begin position="134"/>
        <end position="152"/>
    </location>
</feature>
<dbReference type="SUPFAM" id="SSF57424">
    <property type="entry name" value="LDL receptor-like module"/>
    <property type="match status" value="5"/>
</dbReference>
<evidence type="ECO:0000313" key="7">
    <source>
        <dbReference type="EMBL" id="PCG68315.1"/>
    </source>
</evidence>
<dbReference type="SMART" id="SM00020">
    <property type="entry name" value="Tryp_SPc"/>
    <property type="match status" value="1"/>
</dbReference>
<keyword evidence="4" id="KW-0732">Signal</keyword>
<feature type="disulfide bond" evidence="3">
    <location>
        <begin position="271"/>
        <end position="314"/>
    </location>
</feature>
<feature type="disulfide bond" evidence="2">
    <location>
        <begin position="86"/>
        <end position="98"/>
    </location>
</feature>
<dbReference type="PANTHER" id="PTHR24252">
    <property type="entry name" value="ACROSIN-RELATED"/>
    <property type="match status" value="1"/>
</dbReference>
<evidence type="ECO:0000259" key="6">
    <source>
        <dbReference type="PROSITE" id="PS50923"/>
    </source>
</evidence>
<dbReference type="Gene3D" id="2.10.70.10">
    <property type="entry name" value="Complement Module, domain 1"/>
    <property type="match status" value="1"/>
</dbReference>
<dbReference type="Gene3D" id="2.40.10.10">
    <property type="entry name" value="Trypsin-like serine proteases"/>
    <property type="match status" value="1"/>
</dbReference>
<dbReference type="SMART" id="SM00032">
    <property type="entry name" value="CCP"/>
    <property type="match status" value="2"/>
</dbReference>
<dbReference type="PROSITE" id="PS50068">
    <property type="entry name" value="LDLRA_2"/>
    <property type="match status" value="5"/>
</dbReference>
<dbReference type="SUPFAM" id="SSF50494">
    <property type="entry name" value="Trypsin-like serine proteases"/>
    <property type="match status" value="1"/>
</dbReference>
<dbReference type="PROSITE" id="PS00134">
    <property type="entry name" value="TRYPSIN_HIS"/>
    <property type="match status" value="1"/>
</dbReference>
<dbReference type="InterPro" id="IPR001254">
    <property type="entry name" value="Trypsin_dom"/>
</dbReference>
<feature type="disulfide bond" evidence="3">
    <location>
        <begin position="300"/>
        <end position="327"/>
    </location>
</feature>
<keyword evidence="3" id="KW-0768">Sushi</keyword>
<dbReference type="InterPro" id="IPR002172">
    <property type="entry name" value="LDrepeatLR_classA_rpt"/>
</dbReference>
<feature type="domain" description="Sushi" evidence="6">
    <location>
        <begin position="269"/>
        <end position="329"/>
    </location>
</feature>
<dbReference type="Gene3D" id="4.10.400.10">
    <property type="entry name" value="Low-density Lipoprotein Receptor"/>
    <property type="match status" value="5"/>
</dbReference>
<dbReference type="STRING" id="7102.A0A2A4J8A8"/>
<dbReference type="InterPro" id="IPR018114">
    <property type="entry name" value="TRYPSIN_HIS"/>
</dbReference>
<dbReference type="GO" id="GO:0006508">
    <property type="term" value="P:proteolysis"/>
    <property type="evidence" value="ECO:0007669"/>
    <property type="project" value="InterPro"/>
</dbReference>
<dbReference type="Pfam" id="PF00057">
    <property type="entry name" value="Ldl_recept_a"/>
    <property type="match status" value="4"/>
</dbReference>
<keyword evidence="1 3" id="KW-1015">Disulfide bond</keyword>
<accession>A0A2A4J8A8</accession>
<comment type="caution">
    <text evidence="2">Lacks conserved residue(s) required for the propagation of feature annotation.</text>
</comment>
<feature type="disulfide bond" evidence="2">
    <location>
        <begin position="93"/>
        <end position="111"/>
    </location>
</feature>
<feature type="disulfide bond" evidence="2">
    <location>
        <begin position="30"/>
        <end position="42"/>
    </location>
</feature>
<organism evidence="7">
    <name type="scientific">Heliothis virescens</name>
    <name type="common">Tobacco budworm moth</name>
    <dbReference type="NCBI Taxonomy" id="7102"/>
    <lineage>
        <taxon>Eukaryota</taxon>
        <taxon>Metazoa</taxon>
        <taxon>Ecdysozoa</taxon>
        <taxon>Arthropoda</taxon>
        <taxon>Hexapoda</taxon>
        <taxon>Insecta</taxon>
        <taxon>Pterygota</taxon>
        <taxon>Neoptera</taxon>
        <taxon>Endopterygota</taxon>
        <taxon>Lepidoptera</taxon>
        <taxon>Glossata</taxon>
        <taxon>Ditrysia</taxon>
        <taxon>Noctuoidea</taxon>
        <taxon>Noctuidae</taxon>
        <taxon>Heliothinae</taxon>
        <taxon>Heliothis</taxon>
    </lineage>
</organism>
<dbReference type="CDD" id="cd00190">
    <property type="entry name" value="Tryp_SPc"/>
    <property type="match status" value="1"/>
</dbReference>
<proteinExistence type="predicted"/>